<evidence type="ECO:0000313" key="3">
    <source>
        <dbReference type="Proteomes" id="UP001147760"/>
    </source>
</evidence>
<evidence type="ECO:0000313" key="2">
    <source>
        <dbReference type="EMBL" id="KAJ5479497.1"/>
    </source>
</evidence>
<dbReference type="AlphaFoldDB" id="A0A9X0BRA7"/>
<dbReference type="OrthoDB" id="2398441at2759"/>
<reference evidence="2" key="2">
    <citation type="journal article" date="2023" name="IMA Fungus">
        <title>Comparative genomic study of the Penicillium genus elucidates a diverse pangenome and 15 lateral gene transfer events.</title>
        <authorList>
            <person name="Petersen C."/>
            <person name="Sorensen T."/>
            <person name="Nielsen M.R."/>
            <person name="Sondergaard T.E."/>
            <person name="Sorensen J.L."/>
            <person name="Fitzpatrick D.A."/>
            <person name="Frisvad J.C."/>
            <person name="Nielsen K.L."/>
        </authorList>
    </citation>
    <scope>NUCLEOTIDE SEQUENCE</scope>
    <source>
        <strain evidence="2">IBT 17660</strain>
    </source>
</reference>
<organism evidence="2 3">
    <name type="scientific">Penicillium desertorum</name>
    <dbReference type="NCBI Taxonomy" id="1303715"/>
    <lineage>
        <taxon>Eukaryota</taxon>
        <taxon>Fungi</taxon>
        <taxon>Dikarya</taxon>
        <taxon>Ascomycota</taxon>
        <taxon>Pezizomycotina</taxon>
        <taxon>Eurotiomycetes</taxon>
        <taxon>Eurotiomycetidae</taxon>
        <taxon>Eurotiales</taxon>
        <taxon>Aspergillaceae</taxon>
        <taxon>Penicillium</taxon>
    </lineage>
</organism>
<feature type="region of interest" description="Disordered" evidence="1">
    <location>
        <begin position="194"/>
        <end position="214"/>
    </location>
</feature>
<reference evidence="2" key="1">
    <citation type="submission" date="2022-12" db="EMBL/GenBank/DDBJ databases">
        <authorList>
            <person name="Petersen C."/>
        </authorList>
    </citation>
    <scope>NUCLEOTIDE SEQUENCE</scope>
    <source>
        <strain evidence="2">IBT 17660</strain>
    </source>
</reference>
<dbReference type="Proteomes" id="UP001147760">
    <property type="component" value="Unassembled WGS sequence"/>
</dbReference>
<dbReference type="EMBL" id="JAPWDO010000003">
    <property type="protein sequence ID" value="KAJ5479497.1"/>
    <property type="molecule type" value="Genomic_DNA"/>
</dbReference>
<accession>A0A9X0BRA7</accession>
<protein>
    <submittedName>
        <fullName evidence="2">Uncharacterized protein</fullName>
    </submittedName>
</protein>
<feature type="region of interest" description="Disordered" evidence="1">
    <location>
        <begin position="44"/>
        <end position="137"/>
    </location>
</feature>
<feature type="compositionally biased region" description="Basic and acidic residues" evidence="1">
    <location>
        <begin position="65"/>
        <end position="81"/>
    </location>
</feature>
<keyword evidence="3" id="KW-1185">Reference proteome</keyword>
<proteinExistence type="predicted"/>
<feature type="compositionally biased region" description="Basic and acidic residues" evidence="1">
    <location>
        <begin position="88"/>
        <end position="97"/>
    </location>
</feature>
<name>A0A9X0BRA7_9EURO</name>
<comment type="caution">
    <text evidence="2">The sequence shown here is derived from an EMBL/GenBank/DDBJ whole genome shotgun (WGS) entry which is preliminary data.</text>
</comment>
<evidence type="ECO:0000256" key="1">
    <source>
        <dbReference type="SAM" id="MobiDB-lite"/>
    </source>
</evidence>
<gene>
    <name evidence="2" type="ORF">N7530_005006</name>
</gene>
<sequence>MDTGLAISPPWWPSISPFSSKYHSLTPGIGPEMNENSGVQFMGARNKRTRREMPTENNESGDAAWEQHFHPRRSDHGRSESTRLPPRRQRDGFDYRRPVMLSPGDNAVIDLTDGPDSPPQRDVTSFPGPLHTPHPNRPLRFPRDLMNHTSTATDGPAVIDLEAEPDPTDVSPNSADVQIVGSSSVRPRPIEPRYLNNHGIPMHFPRHTPPPYTRRRRLPQGVPWSSFRRQGVSDLELLHSAYIHSEGVYGLDLPIQPVQPLRRSSYKGLSPAPEGFTRLLAEDDVPLCPNCQDELGAGEGLKQQIHIAKPCGHVSVVHLELTKSIAKTNGFVRSIVANALGIDPFQSLKKQLRRQNHSQSARSQVVINL</sequence>